<dbReference type="AlphaFoldDB" id="A0AAD5QHC9"/>
<name>A0AAD5QHC9_PARTN</name>
<dbReference type="EMBL" id="JAHQIW010000431">
    <property type="protein sequence ID" value="KAJ1348100.1"/>
    <property type="molecule type" value="Genomic_DNA"/>
</dbReference>
<protein>
    <submittedName>
        <fullName evidence="1">Uncharacterized protein</fullName>
    </submittedName>
</protein>
<proteinExistence type="predicted"/>
<comment type="caution">
    <text evidence="1">The sequence shown here is derived from an EMBL/GenBank/DDBJ whole genome shotgun (WGS) entry which is preliminary data.</text>
</comment>
<keyword evidence="2" id="KW-1185">Reference proteome</keyword>
<evidence type="ECO:0000313" key="2">
    <source>
        <dbReference type="Proteomes" id="UP001196413"/>
    </source>
</evidence>
<evidence type="ECO:0000313" key="1">
    <source>
        <dbReference type="EMBL" id="KAJ1348100.1"/>
    </source>
</evidence>
<sequence length="57" mass="6405">MAYSEPARFSLTSSFCELAWDQYSLKCSQSTIVSFAQEAILGEKKGELVRMPVNNEL</sequence>
<dbReference type="Proteomes" id="UP001196413">
    <property type="component" value="Unassembled WGS sequence"/>
</dbReference>
<gene>
    <name evidence="1" type="ORF">KIN20_003331</name>
</gene>
<accession>A0AAD5QHC9</accession>
<organism evidence="1 2">
    <name type="scientific">Parelaphostrongylus tenuis</name>
    <name type="common">Meningeal worm</name>
    <dbReference type="NCBI Taxonomy" id="148309"/>
    <lineage>
        <taxon>Eukaryota</taxon>
        <taxon>Metazoa</taxon>
        <taxon>Ecdysozoa</taxon>
        <taxon>Nematoda</taxon>
        <taxon>Chromadorea</taxon>
        <taxon>Rhabditida</taxon>
        <taxon>Rhabditina</taxon>
        <taxon>Rhabditomorpha</taxon>
        <taxon>Strongyloidea</taxon>
        <taxon>Metastrongylidae</taxon>
        <taxon>Parelaphostrongylus</taxon>
    </lineage>
</organism>
<reference evidence="1" key="1">
    <citation type="submission" date="2021-06" db="EMBL/GenBank/DDBJ databases">
        <title>Parelaphostrongylus tenuis whole genome reference sequence.</title>
        <authorList>
            <person name="Garwood T.J."/>
            <person name="Larsen P.A."/>
            <person name="Fountain-Jones N.M."/>
            <person name="Garbe J.R."/>
            <person name="Macchietto M.G."/>
            <person name="Kania S.A."/>
            <person name="Gerhold R.W."/>
            <person name="Richards J.E."/>
            <person name="Wolf T.M."/>
        </authorList>
    </citation>
    <scope>NUCLEOTIDE SEQUENCE</scope>
    <source>
        <strain evidence="1">MNPRO001-30</strain>
        <tissue evidence="1">Meninges</tissue>
    </source>
</reference>